<accession>A0A7J9HXH4</accession>
<evidence type="ECO:0008006" key="3">
    <source>
        <dbReference type="Google" id="ProtNLM"/>
    </source>
</evidence>
<dbReference type="OrthoDB" id="999700at2759"/>
<dbReference type="AlphaFoldDB" id="A0A7J9HXH4"/>
<reference evidence="1 2" key="1">
    <citation type="journal article" date="2019" name="Genome Biol. Evol.">
        <title>Insights into the evolution of the New World diploid cottons (Gossypium, subgenus Houzingenia) based on genome sequencing.</title>
        <authorList>
            <person name="Grover C.E."/>
            <person name="Arick M.A. 2nd"/>
            <person name="Thrash A."/>
            <person name="Conover J.L."/>
            <person name="Sanders W.S."/>
            <person name="Peterson D.G."/>
            <person name="Frelichowski J.E."/>
            <person name="Scheffler J.A."/>
            <person name="Scheffler B.E."/>
            <person name="Wendel J.F."/>
        </authorList>
    </citation>
    <scope>NUCLEOTIDE SEQUENCE [LARGE SCALE GENOMIC DNA]</scope>
    <source>
        <strain evidence="1">0</strain>
        <tissue evidence="1">Leaf</tissue>
    </source>
</reference>
<evidence type="ECO:0000313" key="1">
    <source>
        <dbReference type="EMBL" id="MBA0813595.1"/>
    </source>
</evidence>
<gene>
    <name evidence="1" type="ORF">Gohar_027429</name>
</gene>
<organism evidence="1 2">
    <name type="scientific">Gossypium harknessii</name>
    <dbReference type="NCBI Taxonomy" id="34285"/>
    <lineage>
        <taxon>Eukaryota</taxon>
        <taxon>Viridiplantae</taxon>
        <taxon>Streptophyta</taxon>
        <taxon>Embryophyta</taxon>
        <taxon>Tracheophyta</taxon>
        <taxon>Spermatophyta</taxon>
        <taxon>Magnoliopsida</taxon>
        <taxon>eudicotyledons</taxon>
        <taxon>Gunneridae</taxon>
        <taxon>Pentapetalae</taxon>
        <taxon>rosids</taxon>
        <taxon>malvids</taxon>
        <taxon>Malvales</taxon>
        <taxon>Malvaceae</taxon>
        <taxon>Malvoideae</taxon>
        <taxon>Gossypium</taxon>
    </lineage>
</organism>
<keyword evidence="2" id="KW-1185">Reference proteome</keyword>
<sequence length="85" mass="9776">MVERWCRPDLDFIKINFDAAFNNHTKESCSGLAVQMRLNLGYRKVIIGGDSHSIIRKMQIEQDDISVISTYVKDLKEHTSLLHKG</sequence>
<name>A0A7J9HXH4_9ROSI</name>
<dbReference type="EMBL" id="JABFAD010000011">
    <property type="protein sequence ID" value="MBA0813595.1"/>
    <property type="molecule type" value="Genomic_DNA"/>
</dbReference>
<dbReference type="Proteomes" id="UP000593560">
    <property type="component" value="Unassembled WGS sequence"/>
</dbReference>
<proteinExistence type="predicted"/>
<comment type="caution">
    <text evidence="1">The sequence shown here is derived from an EMBL/GenBank/DDBJ whole genome shotgun (WGS) entry which is preliminary data.</text>
</comment>
<evidence type="ECO:0000313" key="2">
    <source>
        <dbReference type="Proteomes" id="UP000593560"/>
    </source>
</evidence>
<protein>
    <recommendedName>
        <fullName evidence="3">RNase H type-1 domain-containing protein</fullName>
    </recommendedName>
</protein>